<reference evidence="1" key="1">
    <citation type="submission" date="2015-04" db="EMBL/GenBank/DDBJ databases">
        <authorList>
            <consortium name="Pathogen Informatics"/>
        </authorList>
    </citation>
    <scope>NUCLEOTIDE SEQUENCE [LARGE SCALE GENOMIC DNA]</scope>
    <source>
        <strain evidence="1">8A</strain>
    </source>
</reference>
<dbReference type="VEuPathDB" id="PlasmoDB:PGAL8A_00169400"/>
<comment type="caution">
    <text evidence="1">The sequence shown here is derived from an EMBL/GenBank/DDBJ whole genome shotgun (WGS) entry which is preliminary data.</text>
</comment>
<dbReference type="OrthoDB" id="371040at2759"/>
<sequence length="987" mass="120519">MKKNSNKCKINYHEEIFTYKNIEKYDEDVVDIDNNFLKVRNKYLNILREINRYAKKKRKKNNVKELEKNNNKIITNIKNELKYIDILICGDKNSGKTTFLSCISCVDYSKTNMYNFTLINNKTNIIDGQKKKNKTIIWNYNKLELLSYIPIIFSKLTNRNYDVFKKEFKKDFLDTDICESSIFITRDDLNFINYEFNLCNDSFINDFDYIKINFCEYGEDLFRKIKNYFSIQRNCRKYLKMKNEDKGTDINKEKYEKIEIYNKLCKFNKNVKKLFCSYKIRNIIETALLRIKETRYINYFINLKKCFLLIKSSAHIYNLMTKKEFKKCKNNIKIKKNNKLTYNSLVCNNMNLKKIIFTHDNNKLSSELKKKKKKKKIFLTLNEEHLLNTFYYLNIIKDLNNYDKKEMLYVLSRLFDFEKLSKTFSIYFNLNYNLKIFNTVFNKIENKENIKSINVKAIYYLIKKCVNKKWRIMKKKKNRDIIFKYYSEKKLKYEKYTKENNSHHKKNRHKMKHSKNYDIIENNENTKKKFYFLLKETLEVHNFFKIFYNEYIYKNKNRTYVRNLVKESFDICFLFLKFCFYYIQMNNVSTVFNKLIIHNFIYLKQIDIIKKDPFIYNNICIPSCVHAFINILKFNYKSEAFHSIRNYKTFLLKFIFFGISYYKLKKKSYDFYTNKKKLNHICYFTRDVIINAIVDLFEKKCNDRDKKISKKENITLSIEKKCAKNKNVLKKIINSIDINIPPFIIINSIKTNWVYFKNFMILSNMCSYYKGFSYIYPDICFEIIINFNRDKNIENIPLSKREQKNCFALCFVPLCNISFKNKIKKKKVLHFPFNHKLLKYFNDNIIVKKEKNSHLLFQLLCRKFFIMLKKFLMYYKNENYKIEVDFIFILLNYVMDIYYLMCFEKKKIYSSNENDIVITNNMYSINEGIKFKKKRIKKIIFHINQNNVIFNSLFFLWEDIKYKKKYSLKNKYIRYLKKNLFFSIVCK</sequence>
<gene>
    <name evidence="1" type="ORF">PGAL8A_00169400</name>
</gene>
<evidence type="ECO:0000313" key="1">
    <source>
        <dbReference type="EMBL" id="CRG93987.1"/>
    </source>
</evidence>
<name>A0A1J1GSG1_PLAGA</name>
<organism evidence="1 2">
    <name type="scientific">Plasmodium gallinaceum</name>
    <dbReference type="NCBI Taxonomy" id="5849"/>
    <lineage>
        <taxon>Eukaryota</taxon>
        <taxon>Sar</taxon>
        <taxon>Alveolata</taxon>
        <taxon>Apicomplexa</taxon>
        <taxon>Aconoidasida</taxon>
        <taxon>Haemosporida</taxon>
        <taxon>Plasmodiidae</taxon>
        <taxon>Plasmodium</taxon>
        <taxon>Plasmodium (Haemamoeba)</taxon>
    </lineage>
</organism>
<keyword evidence="2" id="KW-1185">Reference proteome</keyword>
<dbReference type="Proteomes" id="UP000220797">
    <property type="component" value="Unassembled WGS sequence"/>
</dbReference>
<dbReference type="AlphaFoldDB" id="A0A1J1GSG1"/>
<dbReference type="SUPFAM" id="SSF52540">
    <property type="entry name" value="P-loop containing nucleoside triphosphate hydrolases"/>
    <property type="match status" value="1"/>
</dbReference>
<accession>A0A1J1GSG1</accession>
<protein>
    <submittedName>
        <fullName evidence="1">Uncharacterized protein</fullName>
    </submittedName>
</protein>
<proteinExistence type="predicted"/>
<dbReference type="InterPro" id="IPR027417">
    <property type="entry name" value="P-loop_NTPase"/>
</dbReference>
<dbReference type="GeneID" id="39730221"/>
<dbReference type="EMBL" id="CVMV01000019">
    <property type="protein sequence ID" value="CRG93987.1"/>
    <property type="molecule type" value="Genomic_DNA"/>
</dbReference>
<dbReference type="RefSeq" id="XP_028526808.1">
    <property type="nucleotide sequence ID" value="XM_028670014.1"/>
</dbReference>
<evidence type="ECO:0000313" key="2">
    <source>
        <dbReference type="Proteomes" id="UP000220797"/>
    </source>
</evidence>
<dbReference type="OMA" id="MITEMIF"/>